<gene>
    <name evidence="5" type="ORF">BTJ68_14627</name>
</gene>
<dbReference type="AlphaFoldDB" id="A0A1Z5SNZ0"/>
<evidence type="ECO:0000256" key="2">
    <source>
        <dbReference type="ARBA" id="ARBA00022857"/>
    </source>
</evidence>
<dbReference type="InterPro" id="IPR036291">
    <property type="entry name" value="NAD(P)-bd_dom_sf"/>
</dbReference>
<dbReference type="GO" id="GO:0016491">
    <property type="term" value="F:oxidoreductase activity"/>
    <property type="evidence" value="ECO:0007669"/>
    <property type="project" value="UniProtKB-KW"/>
</dbReference>
<keyword evidence="2" id="KW-0521">NADP</keyword>
<dbReference type="Gene3D" id="3.40.50.720">
    <property type="entry name" value="NAD(P)-binding Rossmann-like Domain"/>
    <property type="match status" value="1"/>
</dbReference>
<dbReference type="OrthoDB" id="419598at2759"/>
<dbReference type="EMBL" id="MUNK01000362">
    <property type="protein sequence ID" value="OTA22539.1"/>
    <property type="molecule type" value="Genomic_DNA"/>
</dbReference>
<keyword evidence="3" id="KW-0560">Oxidoreductase</keyword>
<evidence type="ECO:0000259" key="4">
    <source>
        <dbReference type="Pfam" id="PF13460"/>
    </source>
</evidence>
<dbReference type="Pfam" id="PF13460">
    <property type="entry name" value="NAD_binding_10"/>
    <property type="match status" value="1"/>
</dbReference>
<reference evidence="5" key="1">
    <citation type="submission" date="2017-01" db="EMBL/GenBank/DDBJ databases">
        <title>The recent genome duplication of the halophilic yeast Hortaea werneckii: insights from long-read sequencing.</title>
        <authorList>
            <person name="Sinha S."/>
            <person name="Flibotte S."/>
            <person name="Neira M."/>
            <person name="Lenassi M."/>
            <person name="Gostincar C."/>
            <person name="Stajich J.E."/>
            <person name="Nislow C.E."/>
        </authorList>
    </citation>
    <scope>NUCLEOTIDE SEQUENCE [LARGE SCALE GENOMIC DNA]</scope>
    <source>
        <strain evidence="5">EXF-2000</strain>
    </source>
</reference>
<evidence type="ECO:0000256" key="1">
    <source>
        <dbReference type="ARBA" id="ARBA00005725"/>
    </source>
</evidence>
<comment type="caution">
    <text evidence="5">The sequence shown here is derived from an EMBL/GenBank/DDBJ whole genome shotgun (WGS) entry which is preliminary data.</text>
</comment>
<name>A0A1Z5SNZ0_HORWE</name>
<dbReference type="STRING" id="1157616.A0A1Z5SNZ0"/>
<evidence type="ECO:0000256" key="3">
    <source>
        <dbReference type="ARBA" id="ARBA00023002"/>
    </source>
</evidence>
<accession>A0A1Z5SNZ0</accession>
<sequence>MFPSILSHSTSTKLENRICKATEQTRSQDIDGEDIMADQDYLKNIAIVGAGGNVGSAALKHLLASDRNFNITILTQPTSTSTFPTHPRLTIQKGTFTDPNFLHSALQNQDALILALGFRAMDLQPHLITAAVSAGISYILPTEYAGDGLNEEMINAVPVFQPKRLARQQIASLGGTWIGIATNPWTDQSLRLGLLGIELFARKATLYRDAGKFNMSTLDQVGLGIARVLGLPVKNEGGSKRASLEHYGNNFVYISSLHVTQREVLASAVKATGTSEAEWEVDEEDTVKDWIERCKGMMARGEMKGAMGLTFAYYLGEGLGGDYQAKAVEDMKVLGLREGDLDAVVKAEVEKGPMRPLFG</sequence>
<dbReference type="InterPro" id="IPR051609">
    <property type="entry name" value="NmrA/Isoflavone_reductase-like"/>
</dbReference>
<keyword evidence="6" id="KW-1185">Reference proteome</keyword>
<dbReference type="InParanoid" id="A0A1Z5SNZ0"/>
<evidence type="ECO:0000313" key="5">
    <source>
        <dbReference type="EMBL" id="OTA22539.1"/>
    </source>
</evidence>
<organism evidence="5 6">
    <name type="scientific">Hortaea werneckii EXF-2000</name>
    <dbReference type="NCBI Taxonomy" id="1157616"/>
    <lineage>
        <taxon>Eukaryota</taxon>
        <taxon>Fungi</taxon>
        <taxon>Dikarya</taxon>
        <taxon>Ascomycota</taxon>
        <taxon>Pezizomycotina</taxon>
        <taxon>Dothideomycetes</taxon>
        <taxon>Dothideomycetidae</taxon>
        <taxon>Mycosphaerellales</taxon>
        <taxon>Teratosphaeriaceae</taxon>
        <taxon>Hortaea</taxon>
    </lineage>
</organism>
<feature type="domain" description="NAD(P)-binding" evidence="4">
    <location>
        <begin position="49"/>
        <end position="177"/>
    </location>
</feature>
<proteinExistence type="inferred from homology"/>
<dbReference type="SUPFAM" id="SSF51735">
    <property type="entry name" value="NAD(P)-binding Rossmann-fold domains"/>
    <property type="match status" value="1"/>
</dbReference>
<dbReference type="Proteomes" id="UP000194280">
    <property type="component" value="Unassembled WGS sequence"/>
</dbReference>
<evidence type="ECO:0000313" key="6">
    <source>
        <dbReference type="Proteomes" id="UP000194280"/>
    </source>
</evidence>
<dbReference type="PANTHER" id="PTHR47706">
    <property type="entry name" value="NMRA-LIKE FAMILY PROTEIN"/>
    <property type="match status" value="1"/>
</dbReference>
<dbReference type="PANTHER" id="PTHR47706:SF7">
    <property type="entry name" value="CIPA-LIKE, PUTATIVE (AFU_ORTHOLOGUE AFUA_1G01630)-RELATED"/>
    <property type="match status" value="1"/>
</dbReference>
<comment type="similarity">
    <text evidence="1">Belongs to the NmrA-type oxidoreductase family. Isoflavone reductase subfamily.</text>
</comment>
<dbReference type="InterPro" id="IPR016040">
    <property type="entry name" value="NAD(P)-bd_dom"/>
</dbReference>
<dbReference type="VEuPathDB" id="FungiDB:BTJ68_14627"/>
<protein>
    <recommendedName>
        <fullName evidence="4">NAD(P)-binding domain-containing protein</fullName>
    </recommendedName>
</protein>